<name>A0A8J8P425_HALGN</name>
<protein>
    <submittedName>
        <fullName evidence="2">Uncharacterized protein</fullName>
    </submittedName>
</protein>
<comment type="caution">
    <text evidence="2">The sequence shown here is derived from an EMBL/GenBank/DDBJ whole genome shotgun (WGS) entry which is preliminary data.</text>
</comment>
<dbReference type="AlphaFoldDB" id="A0A8J8P425"/>
<evidence type="ECO:0000256" key="1">
    <source>
        <dbReference type="SAM" id="MobiDB-lite"/>
    </source>
</evidence>
<organism evidence="2 3">
    <name type="scientific">Halteria grandinella</name>
    <dbReference type="NCBI Taxonomy" id="5974"/>
    <lineage>
        <taxon>Eukaryota</taxon>
        <taxon>Sar</taxon>
        <taxon>Alveolata</taxon>
        <taxon>Ciliophora</taxon>
        <taxon>Intramacronucleata</taxon>
        <taxon>Spirotrichea</taxon>
        <taxon>Stichotrichia</taxon>
        <taxon>Sporadotrichida</taxon>
        <taxon>Halteriidae</taxon>
        <taxon>Halteria</taxon>
    </lineage>
</organism>
<dbReference type="EMBL" id="RRYP01000872">
    <property type="protein sequence ID" value="TNV86727.1"/>
    <property type="molecule type" value="Genomic_DNA"/>
</dbReference>
<accession>A0A8J8P425</accession>
<feature type="region of interest" description="Disordered" evidence="1">
    <location>
        <begin position="175"/>
        <end position="213"/>
    </location>
</feature>
<proteinExistence type="predicted"/>
<keyword evidence="3" id="KW-1185">Reference proteome</keyword>
<feature type="region of interest" description="Disordered" evidence="1">
    <location>
        <begin position="651"/>
        <end position="699"/>
    </location>
</feature>
<evidence type="ECO:0000313" key="2">
    <source>
        <dbReference type="EMBL" id="TNV86727.1"/>
    </source>
</evidence>
<feature type="compositionally biased region" description="Polar residues" evidence="1">
    <location>
        <begin position="665"/>
        <end position="680"/>
    </location>
</feature>
<sequence>MIDTLMDEAPPVFDRQKLLIPSFIERVPATIQTELVADIKFGGQKQRSQSRGSQGDTSTTLKIKSRIGSANMANAFKEKFTVKRGVQQRNQNASQLNSQGSDQQVKEKVIIHKVVTQQSQPYLNNIPMQQIKVRQNSQASQERFLGTSLNLASQQRTIDPRQSDGTCKLKIAVPNQRNQANANLPQSSNASATKTQKRLLNQQRPQVHQQPNLTVLHGQTERIKNQPRPNVRPGMNMFQTMNDVPPSQKITHQRTSSKSSSFQAPQTTASDLTTERNKPHLLSQLACKAGNHQRENQVQICLPNRAENDDDEQNILQCSLDVQNTIHTVAPERNLLQFTSNGCDIQVGDMNQILSDFLNEQKINLYLQGQQAKNIKSGGARESSTSAAGVASQSRQMHQQLLEQDSLESQAFEEEFAAIQQNQTYELVESQQAYFNEQDQLAQSQMRELLQCGVSEQQYQQQVKQRAIKHIQTKSMHAFVALTNQKKQAVNILAKNQANQVKRQNYVNSYHTNSNLQDPRPNVKQGNSQILYGTFDNSLVSKTQFDAPQVQKIERGSSVGDQFYTIDNTQKENNSHSLNKIIDYAPQQQQRQQLLIRKSDTQYGTGLDGGAQTLQLLSSQQRSMAPQQSHLKIKNLGLKIKANHQQIALDGQRVTNAQVPERLRSNSNNMRPQPVNNRYGESNDEYPLLDSNSSLEELY</sequence>
<feature type="compositionally biased region" description="Polar residues" evidence="1">
    <location>
        <begin position="248"/>
        <end position="272"/>
    </location>
</feature>
<feature type="compositionally biased region" description="Low complexity" evidence="1">
    <location>
        <begin position="42"/>
        <end position="60"/>
    </location>
</feature>
<reference evidence="2" key="1">
    <citation type="submission" date="2019-06" db="EMBL/GenBank/DDBJ databases">
        <authorList>
            <person name="Zheng W."/>
        </authorList>
    </citation>
    <scope>NUCLEOTIDE SEQUENCE</scope>
    <source>
        <strain evidence="2">QDHG01</strain>
    </source>
</reference>
<evidence type="ECO:0000313" key="3">
    <source>
        <dbReference type="Proteomes" id="UP000785679"/>
    </source>
</evidence>
<gene>
    <name evidence="2" type="ORF">FGO68_gene15057</name>
</gene>
<feature type="compositionally biased region" description="Polar residues" evidence="1">
    <location>
        <begin position="690"/>
        <end position="699"/>
    </location>
</feature>
<feature type="region of interest" description="Disordered" evidence="1">
    <location>
        <begin position="242"/>
        <end position="275"/>
    </location>
</feature>
<dbReference type="Proteomes" id="UP000785679">
    <property type="component" value="Unassembled WGS sequence"/>
</dbReference>
<feature type="region of interest" description="Disordered" evidence="1">
    <location>
        <begin position="42"/>
        <end position="66"/>
    </location>
</feature>